<dbReference type="Proteomes" id="UP001157003">
    <property type="component" value="Segment"/>
</dbReference>
<protein>
    <submittedName>
        <fullName evidence="1">Uncharacterized protein</fullName>
    </submittedName>
</protein>
<evidence type="ECO:0000313" key="2">
    <source>
        <dbReference type="Proteomes" id="UP001157003"/>
    </source>
</evidence>
<name>A0A976YF43_9CAUD</name>
<sequence length="71" mass="8246">MQTKILYVLQNGEGIQWSLIKFLRDLKAEKTENCHIAVIEVGTRTVKAEHVHVHVIMKHNASIPLFFLFLF</sequence>
<accession>A0A976YF43</accession>
<evidence type="ECO:0000313" key="1">
    <source>
        <dbReference type="EMBL" id="UVF62349.1"/>
    </source>
</evidence>
<proteinExistence type="predicted"/>
<keyword evidence="2" id="KW-1185">Reference proteome</keyword>
<reference evidence="1 2" key="1">
    <citation type="submission" date="2022-05" db="EMBL/GenBank/DDBJ databases">
        <title>Diverse viruses of marine archaea discovered using metagenomics.</title>
        <authorList>
            <person name="Zhou Y."/>
        </authorList>
    </citation>
    <scope>NUCLEOTIDE SEQUENCE [LARGE SCALE GENOMIC DNA]</scope>
    <source>
        <strain evidence="1">YSH_174770</strain>
    </source>
</reference>
<dbReference type="EMBL" id="ON649700">
    <property type="protein sequence ID" value="UVF62349.1"/>
    <property type="molecule type" value="Genomic_DNA"/>
</dbReference>
<organism evidence="1 2">
    <name type="scientific">Nitrososphaeria virus YSH_174770</name>
    <dbReference type="NCBI Taxonomy" id="3071322"/>
    <lineage>
        <taxon>Viruses</taxon>
        <taxon>Duplodnaviria</taxon>
        <taxon>Heunggongvirae</taxon>
        <taxon>Uroviricota</taxon>
        <taxon>Caudoviricetes</taxon>
        <taxon>Juravirales</taxon>
        <taxon>Yangangviridae</taxon>
        <taxon>Senitvirus</taxon>
        <taxon>Senitvirus yangshanense</taxon>
    </lineage>
</organism>